<dbReference type="InterPro" id="IPR048280">
    <property type="entry name" value="COX6B-like"/>
</dbReference>
<dbReference type="GeneID" id="102692014"/>
<dbReference type="FunCoup" id="W5MDP3">
    <property type="interactions" value="263"/>
</dbReference>
<dbReference type="Ensembl" id="ENSLOCT00000006510.1">
    <property type="protein sequence ID" value="ENSLOCP00000006502.1"/>
    <property type="gene ID" value="ENSLOCG00000005393.1"/>
</dbReference>
<keyword evidence="8" id="KW-1185">Reference proteome</keyword>
<evidence type="ECO:0000256" key="3">
    <source>
        <dbReference type="ARBA" id="ARBA00023157"/>
    </source>
</evidence>
<evidence type="ECO:0000256" key="5">
    <source>
        <dbReference type="ARBA" id="ARBA00039509"/>
    </source>
</evidence>
<reference evidence="8" key="1">
    <citation type="submission" date="2011-12" db="EMBL/GenBank/DDBJ databases">
        <title>The Draft Genome of Lepisosteus oculatus.</title>
        <authorList>
            <consortium name="The Broad Institute Genome Assembly &amp; Analysis Group"/>
            <consortium name="Computational R&amp;D Group"/>
            <consortium name="and Sequencing Platform"/>
            <person name="Di Palma F."/>
            <person name="Alfoldi J."/>
            <person name="Johnson J."/>
            <person name="Berlin A."/>
            <person name="Gnerre S."/>
            <person name="Jaffe D."/>
            <person name="MacCallum I."/>
            <person name="Young S."/>
            <person name="Walker B.J."/>
            <person name="Lander E.S."/>
            <person name="Lindblad-Toh K."/>
        </authorList>
    </citation>
    <scope>NUCLEOTIDE SEQUENCE [LARGE SCALE GENOMIC DNA]</scope>
</reference>
<dbReference type="GeneTree" id="ENSGT00390000001029"/>
<dbReference type="InterPro" id="IPR051040">
    <property type="entry name" value="COX23"/>
</dbReference>
<dbReference type="Pfam" id="PF02297">
    <property type="entry name" value="COX6B"/>
    <property type="match status" value="1"/>
</dbReference>
<evidence type="ECO:0000256" key="2">
    <source>
        <dbReference type="ARBA" id="ARBA00023128"/>
    </source>
</evidence>
<reference evidence="7" key="3">
    <citation type="submission" date="2025-09" db="UniProtKB">
        <authorList>
            <consortium name="Ensembl"/>
        </authorList>
    </citation>
    <scope>IDENTIFICATION</scope>
</reference>
<comment type="subcellular location">
    <subcellularLocation>
        <location evidence="1">Mitochondrion intermembrane space</location>
    </subcellularLocation>
</comment>
<organism evidence="7 8">
    <name type="scientific">Lepisosteus oculatus</name>
    <name type="common">Spotted gar</name>
    <dbReference type="NCBI Taxonomy" id="7918"/>
    <lineage>
        <taxon>Eukaryota</taxon>
        <taxon>Metazoa</taxon>
        <taxon>Chordata</taxon>
        <taxon>Craniata</taxon>
        <taxon>Vertebrata</taxon>
        <taxon>Euteleostomi</taxon>
        <taxon>Actinopterygii</taxon>
        <taxon>Neopterygii</taxon>
        <taxon>Holostei</taxon>
        <taxon>Semionotiformes</taxon>
        <taxon>Lepisosteidae</taxon>
        <taxon>Lepisosteus</taxon>
    </lineage>
</organism>
<dbReference type="InParanoid" id="W5MDP3"/>
<dbReference type="InterPro" id="IPR009069">
    <property type="entry name" value="Cys_alpha_HP_mot_SF"/>
</dbReference>
<evidence type="ECO:0000313" key="7">
    <source>
        <dbReference type="Ensembl" id="ENSLOCP00000006502.1"/>
    </source>
</evidence>
<dbReference type="PROSITE" id="PS51808">
    <property type="entry name" value="CHCH"/>
    <property type="match status" value="1"/>
</dbReference>
<protein>
    <recommendedName>
        <fullName evidence="5">Coiled-coil-helix-coiled-coil-helix domain-containing protein 7</fullName>
    </recommendedName>
</protein>
<dbReference type="AlphaFoldDB" id="W5MDP3"/>
<evidence type="ECO:0000256" key="1">
    <source>
        <dbReference type="ARBA" id="ARBA00004569"/>
    </source>
</evidence>
<keyword evidence="3" id="KW-1015">Disulfide bond</keyword>
<dbReference type="PANTHER" id="PTHR46811">
    <property type="entry name" value="COILED-COIL-HELIX-COILED-COIL-HELIX DOMAIN-CONTAINING PROTEIN 7"/>
    <property type="match status" value="1"/>
</dbReference>
<comment type="similarity">
    <text evidence="4">Belongs to the CHCHD7 family.</text>
</comment>
<dbReference type="KEGG" id="loc:102692014"/>
<dbReference type="STRING" id="7918.ENSLOCP00000006502"/>
<dbReference type="GO" id="GO:0005758">
    <property type="term" value="C:mitochondrial intermembrane space"/>
    <property type="evidence" value="ECO:0007669"/>
    <property type="project" value="UniProtKB-SubCell"/>
</dbReference>
<feature type="region of interest" description="Disordered" evidence="6">
    <location>
        <begin position="1"/>
        <end position="20"/>
    </location>
</feature>
<dbReference type="GO" id="GO:0033108">
    <property type="term" value="P:mitochondrial respiratory chain complex assembly"/>
    <property type="evidence" value="ECO:0000318"/>
    <property type="project" value="GO_Central"/>
</dbReference>
<proteinExistence type="inferred from homology"/>
<dbReference type="OMA" id="QELSYKC"/>
<dbReference type="CTD" id="79145"/>
<accession>W5MDP3</accession>
<evidence type="ECO:0000256" key="6">
    <source>
        <dbReference type="SAM" id="MobiDB-lite"/>
    </source>
</evidence>
<dbReference type="eggNOG" id="KOG4618">
    <property type="taxonomic scope" value="Eukaryota"/>
</dbReference>
<dbReference type="GO" id="GO:0005739">
    <property type="term" value="C:mitochondrion"/>
    <property type="evidence" value="ECO:0000318"/>
    <property type="project" value="GO_Central"/>
</dbReference>
<dbReference type="SUPFAM" id="SSF47072">
    <property type="entry name" value="Cysteine alpha-hairpin motif"/>
    <property type="match status" value="1"/>
</dbReference>
<dbReference type="HOGENOM" id="CLU_175044_1_0_1"/>
<dbReference type="Proteomes" id="UP000018468">
    <property type="component" value="Linkage group LG9"/>
</dbReference>
<dbReference type="OrthoDB" id="9971592at2759"/>
<sequence>MVQKMSPNARKLRDQDTNPCIEETDGSRKCLDANNYNRDMCSAYFLRYKNCRKFWHNIMIQRRRDGVKPDMPAAEERQKILEALGGKPY</sequence>
<dbReference type="Bgee" id="ENSLOCG00000005393">
    <property type="expression patterns" value="Expressed in pharyngeal gill and 13 other cell types or tissues"/>
</dbReference>
<reference evidence="7" key="2">
    <citation type="submission" date="2025-08" db="UniProtKB">
        <authorList>
            <consortium name="Ensembl"/>
        </authorList>
    </citation>
    <scope>IDENTIFICATION</scope>
</reference>
<name>W5MDP3_LEPOC</name>
<dbReference type="EMBL" id="AHAT01004425">
    <property type="status" value="NOT_ANNOTATED_CDS"/>
    <property type="molecule type" value="Genomic_DNA"/>
</dbReference>
<keyword evidence="2" id="KW-0496">Mitochondrion</keyword>
<evidence type="ECO:0000256" key="4">
    <source>
        <dbReference type="ARBA" id="ARBA00038205"/>
    </source>
</evidence>
<evidence type="ECO:0000313" key="8">
    <source>
        <dbReference type="Proteomes" id="UP000018468"/>
    </source>
</evidence>
<dbReference type="PANTHER" id="PTHR46811:SF1">
    <property type="entry name" value="COILED-COIL-HELIX-COILED-COIL-HELIX DOMAIN-CONTAINING PROTEIN 7"/>
    <property type="match status" value="1"/>
</dbReference>